<name>A0A0R1R761_9LACO</name>
<evidence type="ECO:0000313" key="3">
    <source>
        <dbReference type="EMBL" id="KRL52895.1"/>
    </source>
</evidence>
<dbReference type="AlphaFoldDB" id="A0A0R1R761"/>
<feature type="transmembrane region" description="Helical" evidence="1">
    <location>
        <begin position="96"/>
        <end position="113"/>
    </location>
</feature>
<dbReference type="EMBL" id="AZEU01000027">
    <property type="protein sequence ID" value="KRL52895.1"/>
    <property type="molecule type" value="Genomic_DNA"/>
</dbReference>
<evidence type="ECO:0000313" key="4">
    <source>
        <dbReference type="Proteomes" id="UP000051790"/>
    </source>
</evidence>
<organism evidence="3 4">
    <name type="scientific">Lacticaseibacillus manihotivorans DSM 13343 = JCM 12514</name>
    <dbReference type="NCBI Taxonomy" id="1423769"/>
    <lineage>
        <taxon>Bacteria</taxon>
        <taxon>Bacillati</taxon>
        <taxon>Bacillota</taxon>
        <taxon>Bacilli</taxon>
        <taxon>Lactobacillales</taxon>
        <taxon>Lactobacillaceae</taxon>
        <taxon>Lacticaseibacillus</taxon>
    </lineage>
</organism>
<dbReference type="SUPFAM" id="SSF48317">
    <property type="entry name" value="Acid phosphatase/Vanadium-dependent haloperoxidase"/>
    <property type="match status" value="1"/>
</dbReference>
<evidence type="ECO:0000256" key="1">
    <source>
        <dbReference type="SAM" id="Phobius"/>
    </source>
</evidence>
<keyword evidence="4" id="KW-1185">Reference proteome</keyword>
<dbReference type="InterPro" id="IPR000326">
    <property type="entry name" value="PAP2/HPO"/>
</dbReference>
<dbReference type="InterPro" id="IPR036938">
    <property type="entry name" value="PAP2/HPO_sf"/>
</dbReference>
<dbReference type="RefSeq" id="WP_054714908.1">
    <property type="nucleotide sequence ID" value="NZ_AZEU01000027.1"/>
</dbReference>
<dbReference type="Gene3D" id="1.20.144.10">
    <property type="entry name" value="Phosphatidic acid phosphatase type 2/haloperoxidase"/>
    <property type="match status" value="2"/>
</dbReference>
<feature type="transmembrane region" description="Helical" evidence="1">
    <location>
        <begin position="146"/>
        <end position="164"/>
    </location>
</feature>
<keyword evidence="1" id="KW-1133">Transmembrane helix</keyword>
<evidence type="ECO:0000259" key="2">
    <source>
        <dbReference type="SMART" id="SM00014"/>
    </source>
</evidence>
<feature type="transmembrane region" description="Helical" evidence="1">
    <location>
        <begin position="198"/>
        <end position="217"/>
    </location>
</feature>
<dbReference type="CDD" id="cd03392">
    <property type="entry name" value="PAP2_like_2"/>
    <property type="match status" value="1"/>
</dbReference>
<reference evidence="3 4" key="1">
    <citation type="journal article" date="2015" name="Genome Announc.">
        <title>Expanding the biotechnology potential of lactobacilli through comparative genomics of 213 strains and associated genera.</title>
        <authorList>
            <person name="Sun Z."/>
            <person name="Harris H.M."/>
            <person name="McCann A."/>
            <person name="Guo C."/>
            <person name="Argimon S."/>
            <person name="Zhang W."/>
            <person name="Yang X."/>
            <person name="Jeffery I.B."/>
            <person name="Cooney J.C."/>
            <person name="Kagawa T.F."/>
            <person name="Liu W."/>
            <person name="Song Y."/>
            <person name="Salvetti E."/>
            <person name="Wrobel A."/>
            <person name="Rasinkangas P."/>
            <person name="Parkhill J."/>
            <person name="Rea M.C."/>
            <person name="O'Sullivan O."/>
            <person name="Ritari J."/>
            <person name="Douillard F.P."/>
            <person name="Paul Ross R."/>
            <person name="Yang R."/>
            <person name="Briner A.E."/>
            <person name="Felis G.E."/>
            <person name="de Vos W.M."/>
            <person name="Barrangou R."/>
            <person name="Klaenhammer T.R."/>
            <person name="Caufield P.W."/>
            <person name="Cui Y."/>
            <person name="Zhang H."/>
            <person name="O'Toole P.W."/>
        </authorList>
    </citation>
    <scope>NUCLEOTIDE SEQUENCE [LARGE SCALE GENOMIC DNA]</scope>
    <source>
        <strain evidence="3 4">DSM 13343</strain>
    </source>
</reference>
<keyword evidence="1" id="KW-0812">Transmembrane</keyword>
<protein>
    <submittedName>
        <fullName evidence="3">Membrane-associated phospholipid phosphatase</fullName>
    </submittedName>
</protein>
<dbReference type="PANTHER" id="PTHR14969:SF13">
    <property type="entry name" value="AT30094P"/>
    <property type="match status" value="1"/>
</dbReference>
<feature type="transmembrane region" description="Helical" evidence="1">
    <location>
        <begin position="171"/>
        <end position="192"/>
    </location>
</feature>
<feature type="domain" description="Phosphatidic acid phosphatase type 2/haloperoxidase" evidence="2">
    <location>
        <begin position="96"/>
        <end position="213"/>
    </location>
</feature>
<dbReference type="PATRIC" id="fig|1423769.4.peg.2151"/>
<sequence length="224" mass="24982">MKNKIFTPNARRPQSFIPIAIIALICALPLIYGVWQHSSWLSTLDQPIINVICHTRPSWLTASLLVITTLGDPLSVTLIAAVFAFGLWWQKRPYQALFVLSNVAVMSGINHLIKHWLRRPRPFIADPSIHPLTTAGGFSFPSGHSAGAMLLYGSLIVLTLIWPVSKKWAWGLRLVSGVMIFLTGVSRIYVQVHYPTDVAAGWLLALFGVCLLAYLWWPKIKSEA</sequence>
<accession>A0A0R1R761</accession>
<dbReference type="PANTHER" id="PTHR14969">
    <property type="entry name" value="SPHINGOSINE-1-PHOSPHATE PHOSPHOHYDROLASE"/>
    <property type="match status" value="1"/>
</dbReference>
<dbReference type="OrthoDB" id="9789113at2"/>
<dbReference type="SMART" id="SM00014">
    <property type="entry name" value="acidPPc"/>
    <property type="match status" value="1"/>
</dbReference>
<keyword evidence="1" id="KW-0472">Membrane</keyword>
<dbReference type="Proteomes" id="UP000051790">
    <property type="component" value="Unassembled WGS sequence"/>
</dbReference>
<comment type="caution">
    <text evidence="3">The sequence shown here is derived from an EMBL/GenBank/DDBJ whole genome shotgun (WGS) entry which is preliminary data.</text>
</comment>
<feature type="transmembrane region" description="Helical" evidence="1">
    <location>
        <begin position="64"/>
        <end position="89"/>
    </location>
</feature>
<feature type="transmembrane region" description="Helical" evidence="1">
    <location>
        <begin position="16"/>
        <end position="35"/>
    </location>
</feature>
<proteinExistence type="predicted"/>
<dbReference type="Pfam" id="PF01569">
    <property type="entry name" value="PAP2"/>
    <property type="match status" value="1"/>
</dbReference>
<gene>
    <name evidence="3" type="ORF">FD01_GL002000</name>
</gene>